<dbReference type="Gene3D" id="3.40.50.2300">
    <property type="match status" value="2"/>
</dbReference>
<dbReference type="InterPro" id="IPR046335">
    <property type="entry name" value="LacI/GalR-like_sensor"/>
</dbReference>
<evidence type="ECO:0000256" key="1">
    <source>
        <dbReference type="ARBA" id="ARBA00023015"/>
    </source>
</evidence>
<dbReference type="PANTHER" id="PTHR30146:SF138">
    <property type="entry name" value="TRANSCRIPTIONAL REGULATORY PROTEIN"/>
    <property type="match status" value="1"/>
</dbReference>
<evidence type="ECO:0000313" key="6">
    <source>
        <dbReference type="Proteomes" id="UP000761264"/>
    </source>
</evidence>
<dbReference type="Pfam" id="PF13377">
    <property type="entry name" value="Peripla_BP_3"/>
    <property type="match status" value="1"/>
</dbReference>
<sequence length="343" mass="36953">MTKQRRTTEKKPGVRTVAAATGLSVATVSRVLNGSTLVREETRAQVIASMRELDYAPNAAARALATRRTRTIAAVIPTLSHSIFARFLNAVELALAERGYALVIATTDGDPQQEMVRVGEVLNMGAEGLILSGATHPPELLRLIEQRGLPTVCTSIHDPRYVLPTIGYDNAALGREALRYLIGLGHRRVAVVHGPLENNDRTVLRLKGVKRGAGKDCVLDLVETSLDSEGGALSTRRLLEGPERPTAILCLSDVLALGVLFEARRSGFSVPADLSIMGFDDLDWAAVCEPPLTTLRLPTARMGRCTADALVDYLDNDSELPHVKLKAALVERASTAKANGPRQ</sequence>
<dbReference type="GO" id="GO:0003700">
    <property type="term" value="F:DNA-binding transcription factor activity"/>
    <property type="evidence" value="ECO:0007669"/>
    <property type="project" value="TreeGrafter"/>
</dbReference>
<dbReference type="Gene3D" id="1.10.260.40">
    <property type="entry name" value="lambda repressor-like DNA-binding domains"/>
    <property type="match status" value="1"/>
</dbReference>
<keyword evidence="1" id="KW-0805">Transcription regulation</keyword>
<organism evidence="5 6">
    <name type="scientific">Pelagibius litoralis</name>
    <dbReference type="NCBI Taxonomy" id="374515"/>
    <lineage>
        <taxon>Bacteria</taxon>
        <taxon>Pseudomonadati</taxon>
        <taxon>Pseudomonadota</taxon>
        <taxon>Alphaproteobacteria</taxon>
        <taxon>Rhodospirillales</taxon>
        <taxon>Rhodovibrionaceae</taxon>
        <taxon>Pelagibius</taxon>
    </lineage>
</organism>
<dbReference type="SMART" id="SM00354">
    <property type="entry name" value="HTH_LACI"/>
    <property type="match status" value="1"/>
</dbReference>
<dbReference type="InterPro" id="IPR028082">
    <property type="entry name" value="Peripla_BP_I"/>
</dbReference>
<dbReference type="PROSITE" id="PS50932">
    <property type="entry name" value="HTH_LACI_2"/>
    <property type="match status" value="1"/>
</dbReference>
<keyword evidence="2" id="KW-0238">DNA-binding</keyword>
<protein>
    <submittedName>
        <fullName evidence="5">LacI family transcriptional regulator</fullName>
    </submittedName>
</protein>
<dbReference type="EMBL" id="JAAQPH010000008">
    <property type="protein sequence ID" value="NIA69296.1"/>
    <property type="molecule type" value="Genomic_DNA"/>
</dbReference>
<dbReference type="Proteomes" id="UP000761264">
    <property type="component" value="Unassembled WGS sequence"/>
</dbReference>
<dbReference type="Pfam" id="PF00356">
    <property type="entry name" value="LacI"/>
    <property type="match status" value="1"/>
</dbReference>
<keyword evidence="3" id="KW-0804">Transcription</keyword>
<dbReference type="InterPro" id="IPR010982">
    <property type="entry name" value="Lambda_DNA-bd_dom_sf"/>
</dbReference>
<dbReference type="PANTHER" id="PTHR30146">
    <property type="entry name" value="LACI-RELATED TRANSCRIPTIONAL REPRESSOR"/>
    <property type="match status" value="1"/>
</dbReference>
<dbReference type="RefSeq" id="WP_167224754.1">
    <property type="nucleotide sequence ID" value="NZ_JAAQPH010000008.1"/>
</dbReference>
<dbReference type="GO" id="GO:0000976">
    <property type="term" value="F:transcription cis-regulatory region binding"/>
    <property type="evidence" value="ECO:0007669"/>
    <property type="project" value="TreeGrafter"/>
</dbReference>
<dbReference type="SUPFAM" id="SSF53822">
    <property type="entry name" value="Periplasmic binding protein-like I"/>
    <property type="match status" value="1"/>
</dbReference>
<gene>
    <name evidence="5" type="ORF">HBA54_11905</name>
</gene>
<evidence type="ECO:0000256" key="3">
    <source>
        <dbReference type="ARBA" id="ARBA00023163"/>
    </source>
</evidence>
<dbReference type="CDD" id="cd01392">
    <property type="entry name" value="HTH_LacI"/>
    <property type="match status" value="1"/>
</dbReference>
<dbReference type="InterPro" id="IPR000843">
    <property type="entry name" value="HTH_LacI"/>
</dbReference>
<name>A0A967EXL9_9PROT</name>
<dbReference type="SUPFAM" id="SSF47413">
    <property type="entry name" value="lambda repressor-like DNA-binding domains"/>
    <property type="match status" value="1"/>
</dbReference>
<evidence type="ECO:0000259" key="4">
    <source>
        <dbReference type="PROSITE" id="PS50932"/>
    </source>
</evidence>
<feature type="domain" description="HTH lacI-type" evidence="4">
    <location>
        <begin position="12"/>
        <end position="66"/>
    </location>
</feature>
<keyword evidence="6" id="KW-1185">Reference proteome</keyword>
<reference evidence="5" key="1">
    <citation type="submission" date="2020-03" db="EMBL/GenBank/DDBJ databases">
        <title>Genome of Pelagibius litoralis DSM 21314T.</title>
        <authorList>
            <person name="Wang G."/>
        </authorList>
    </citation>
    <scope>NUCLEOTIDE SEQUENCE</scope>
    <source>
        <strain evidence="5">DSM 21314</strain>
    </source>
</reference>
<accession>A0A967EXL9</accession>
<evidence type="ECO:0000256" key="2">
    <source>
        <dbReference type="ARBA" id="ARBA00023125"/>
    </source>
</evidence>
<comment type="caution">
    <text evidence="5">The sequence shown here is derived from an EMBL/GenBank/DDBJ whole genome shotgun (WGS) entry which is preliminary data.</text>
</comment>
<proteinExistence type="predicted"/>
<dbReference type="AlphaFoldDB" id="A0A967EXL9"/>
<evidence type="ECO:0000313" key="5">
    <source>
        <dbReference type="EMBL" id="NIA69296.1"/>
    </source>
</evidence>